<evidence type="ECO:0000259" key="2">
    <source>
        <dbReference type="Pfam" id="PF14368"/>
    </source>
</evidence>
<evidence type="ECO:0000313" key="3">
    <source>
        <dbReference type="EMBL" id="KAK6926251.1"/>
    </source>
</evidence>
<keyword evidence="4" id="KW-1185">Reference proteome</keyword>
<dbReference type="Proteomes" id="UP001370490">
    <property type="component" value="Unassembled WGS sequence"/>
</dbReference>
<sequence length="132" mass="14836">MEKRTLLVILFVAMMVSVVEVTSGVAVSKECKREKSLLVRACRSIIYGRHPSPKCCRRVRVTHPECVCPYLTPQIASLINVTRTINQIQDCGRTVPHHFKCGKSPKPSLALNLEPPVRFHGHLSLRIQKVPV</sequence>
<accession>A0AAN8Z632</accession>
<dbReference type="Gene3D" id="1.10.110.10">
    <property type="entry name" value="Plant lipid-transfer and hydrophobic proteins"/>
    <property type="match status" value="1"/>
</dbReference>
<feature type="signal peptide" evidence="1">
    <location>
        <begin position="1"/>
        <end position="21"/>
    </location>
</feature>
<dbReference type="InterPro" id="IPR016140">
    <property type="entry name" value="Bifunc_inhib/LTP/seed_store"/>
</dbReference>
<dbReference type="Pfam" id="PF14368">
    <property type="entry name" value="LTP_2"/>
    <property type="match status" value="1"/>
</dbReference>
<reference evidence="3 4" key="1">
    <citation type="submission" date="2023-12" db="EMBL/GenBank/DDBJ databases">
        <title>A high-quality genome assembly for Dillenia turbinata (Dilleniales).</title>
        <authorList>
            <person name="Chanderbali A."/>
        </authorList>
    </citation>
    <scope>NUCLEOTIDE SEQUENCE [LARGE SCALE GENOMIC DNA]</scope>
    <source>
        <strain evidence="3">LSX21</strain>
        <tissue evidence="3">Leaf</tissue>
    </source>
</reference>
<protein>
    <submittedName>
        <fullName evidence="3">Bifunctional inhibitor/plant lipid transfer protein/seed storage helical domain</fullName>
    </submittedName>
</protein>
<evidence type="ECO:0000313" key="4">
    <source>
        <dbReference type="Proteomes" id="UP001370490"/>
    </source>
</evidence>
<dbReference type="EMBL" id="JBAMMX010000015">
    <property type="protein sequence ID" value="KAK6926251.1"/>
    <property type="molecule type" value="Genomic_DNA"/>
</dbReference>
<dbReference type="InterPro" id="IPR036312">
    <property type="entry name" value="Bifun_inhib/LTP/seed_sf"/>
</dbReference>
<organism evidence="3 4">
    <name type="scientific">Dillenia turbinata</name>
    <dbReference type="NCBI Taxonomy" id="194707"/>
    <lineage>
        <taxon>Eukaryota</taxon>
        <taxon>Viridiplantae</taxon>
        <taxon>Streptophyta</taxon>
        <taxon>Embryophyta</taxon>
        <taxon>Tracheophyta</taxon>
        <taxon>Spermatophyta</taxon>
        <taxon>Magnoliopsida</taxon>
        <taxon>eudicotyledons</taxon>
        <taxon>Gunneridae</taxon>
        <taxon>Pentapetalae</taxon>
        <taxon>Dilleniales</taxon>
        <taxon>Dilleniaceae</taxon>
        <taxon>Dillenia</taxon>
    </lineage>
</organism>
<dbReference type="PANTHER" id="PTHR33286">
    <property type="entry name" value="BIFUNCTIONAL INHIBITOR/LIPID-TRANSFER PROTEIN/SEED STORAGE 2S ALBUMIN SUPERFAMILY PROTEIN"/>
    <property type="match status" value="1"/>
</dbReference>
<dbReference type="SUPFAM" id="SSF47699">
    <property type="entry name" value="Bifunctional inhibitor/lipid-transfer protein/seed storage 2S albumin"/>
    <property type="match status" value="1"/>
</dbReference>
<dbReference type="AlphaFoldDB" id="A0AAN8Z632"/>
<name>A0AAN8Z632_9MAGN</name>
<feature type="chain" id="PRO_5043006702" evidence="1">
    <location>
        <begin position="22"/>
        <end position="132"/>
    </location>
</feature>
<dbReference type="PANTHER" id="PTHR33286:SF7">
    <property type="entry name" value="BIFUNCTIONAL INHIBITOR_PLANT LIPID TRANSFER PROTEIN_SEED STORAGE HELICAL DOMAIN-CONTAINING PROTEIN"/>
    <property type="match status" value="1"/>
</dbReference>
<feature type="domain" description="Bifunctional inhibitor/plant lipid transfer protein/seed storage helical" evidence="2">
    <location>
        <begin position="12"/>
        <end position="101"/>
    </location>
</feature>
<comment type="caution">
    <text evidence="3">The sequence shown here is derived from an EMBL/GenBank/DDBJ whole genome shotgun (WGS) entry which is preliminary data.</text>
</comment>
<proteinExistence type="predicted"/>
<evidence type="ECO:0000256" key="1">
    <source>
        <dbReference type="SAM" id="SignalP"/>
    </source>
</evidence>
<gene>
    <name evidence="3" type="ORF">RJ641_007970</name>
</gene>
<keyword evidence="1" id="KW-0732">Signal</keyword>